<sequence>MAEVTSLPNPFTPLAFFPPDAAWQTSVFYYTSAGSVAVFVWDMLNNLLNDYKLVTRYRVGLPTAVYFLSSTICILLYLISTNIFLLAAPIGDCRSHGIRTAWLYPVAMGATAFLFFIRVRAIYHRSKFVTSYFFVLWLLLLLGTATIPSTVRADNIGPTKYCFTGSNISPLLNASGGVTLLFDTSVYLAITWRLTRDFYISTHRSDGGMRAMFTGENLPMFSRGLLQDGQVYYLSTAIFHLMGVILFNIYSLPLAYRFISGLPTEVVMNIMACRVYRSTKFGFFTEVSVVSTSYRASTTRGENAAVTIEFTKTDRSADVELGMKTSSANPDAL</sequence>
<evidence type="ECO:0008006" key="4">
    <source>
        <dbReference type="Google" id="ProtNLM"/>
    </source>
</evidence>
<protein>
    <recommendedName>
        <fullName evidence="4">Glucose receptor Git3 N-terminal domain-containing protein</fullName>
    </recommendedName>
</protein>
<dbReference type="EMBL" id="KL142396">
    <property type="protein sequence ID" value="KDR70728.1"/>
    <property type="molecule type" value="Genomic_DNA"/>
</dbReference>
<reference evidence="3" key="1">
    <citation type="journal article" date="2014" name="Proc. Natl. Acad. Sci. U.S.A.">
        <title>Extensive sampling of basidiomycete genomes demonstrates inadequacy of the white-rot/brown-rot paradigm for wood decay fungi.</title>
        <authorList>
            <person name="Riley R."/>
            <person name="Salamov A.A."/>
            <person name="Brown D.W."/>
            <person name="Nagy L.G."/>
            <person name="Floudas D."/>
            <person name="Held B.W."/>
            <person name="Levasseur A."/>
            <person name="Lombard V."/>
            <person name="Morin E."/>
            <person name="Otillar R."/>
            <person name="Lindquist E.A."/>
            <person name="Sun H."/>
            <person name="LaButti K.M."/>
            <person name="Schmutz J."/>
            <person name="Jabbour D."/>
            <person name="Luo H."/>
            <person name="Baker S.E."/>
            <person name="Pisabarro A.G."/>
            <person name="Walton J.D."/>
            <person name="Blanchette R.A."/>
            <person name="Henrissat B."/>
            <person name="Martin F."/>
            <person name="Cullen D."/>
            <person name="Hibbett D.S."/>
            <person name="Grigoriev I.V."/>
        </authorList>
    </citation>
    <scope>NUCLEOTIDE SEQUENCE [LARGE SCALE GENOMIC DNA]</scope>
    <source>
        <strain evidence="3">CBS 339.88</strain>
    </source>
</reference>
<accession>A0A067SVC5</accession>
<proteinExistence type="predicted"/>
<keyword evidence="3" id="KW-1185">Reference proteome</keyword>
<gene>
    <name evidence="2" type="ORF">GALMADRAFT_75822</name>
</gene>
<dbReference type="AlphaFoldDB" id="A0A067SVC5"/>
<feature type="transmembrane region" description="Helical" evidence="1">
    <location>
        <begin position="102"/>
        <end position="119"/>
    </location>
</feature>
<feature type="transmembrane region" description="Helical" evidence="1">
    <location>
        <begin position="171"/>
        <end position="190"/>
    </location>
</feature>
<keyword evidence="1" id="KW-1133">Transmembrane helix</keyword>
<evidence type="ECO:0000313" key="3">
    <source>
        <dbReference type="Proteomes" id="UP000027222"/>
    </source>
</evidence>
<keyword evidence="1" id="KW-0812">Transmembrane</keyword>
<evidence type="ECO:0000256" key="1">
    <source>
        <dbReference type="SAM" id="Phobius"/>
    </source>
</evidence>
<feature type="transmembrane region" description="Helical" evidence="1">
    <location>
        <begin position="231"/>
        <end position="250"/>
    </location>
</feature>
<dbReference type="Proteomes" id="UP000027222">
    <property type="component" value="Unassembled WGS sequence"/>
</dbReference>
<feature type="transmembrane region" description="Helical" evidence="1">
    <location>
        <begin position="65"/>
        <end position="90"/>
    </location>
</feature>
<keyword evidence="1" id="KW-0472">Membrane</keyword>
<evidence type="ECO:0000313" key="2">
    <source>
        <dbReference type="EMBL" id="KDR70728.1"/>
    </source>
</evidence>
<dbReference type="OrthoDB" id="3038990at2759"/>
<name>A0A067SVC5_GALM3</name>
<feature type="transmembrane region" description="Helical" evidence="1">
    <location>
        <begin position="27"/>
        <end position="44"/>
    </location>
</feature>
<feature type="transmembrane region" description="Helical" evidence="1">
    <location>
        <begin position="131"/>
        <end position="151"/>
    </location>
</feature>
<organism evidence="2 3">
    <name type="scientific">Galerina marginata (strain CBS 339.88)</name>
    <dbReference type="NCBI Taxonomy" id="685588"/>
    <lineage>
        <taxon>Eukaryota</taxon>
        <taxon>Fungi</taxon>
        <taxon>Dikarya</taxon>
        <taxon>Basidiomycota</taxon>
        <taxon>Agaricomycotina</taxon>
        <taxon>Agaricomycetes</taxon>
        <taxon>Agaricomycetidae</taxon>
        <taxon>Agaricales</taxon>
        <taxon>Agaricineae</taxon>
        <taxon>Strophariaceae</taxon>
        <taxon>Galerina</taxon>
    </lineage>
</organism>
<dbReference type="HOGENOM" id="CLU_060549_0_0_1"/>